<keyword evidence="3" id="KW-1185">Reference proteome</keyword>
<evidence type="ECO:0000313" key="3">
    <source>
        <dbReference type="Proteomes" id="UP000053411"/>
    </source>
</evidence>
<name>A0A0D2KCN5_9EURO</name>
<evidence type="ECO:0000259" key="1">
    <source>
        <dbReference type="PROSITE" id="PS50404"/>
    </source>
</evidence>
<dbReference type="InterPro" id="IPR004045">
    <property type="entry name" value="Glutathione_S-Trfase_N"/>
</dbReference>
<dbReference type="InterPro" id="IPR036249">
    <property type="entry name" value="Thioredoxin-like_sf"/>
</dbReference>
<dbReference type="SUPFAM" id="SSF47616">
    <property type="entry name" value="GST C-terminal domain-like"/>
    <property type="match status" value="1"/>
</dbReference>
<dbReference type="RefSeq" id="XP_016635032.1">
    <property type="nucleotide sequence ID" value="XM_016774086.1"/>
</dbReference>
<organism evidence="2 3">
    <name type="scientific">Fonsecaea multimorphosa CBS 102226</name>
    <dbReference type="NCBI Taxonomy" id="1442371"/>
    <lineage>
        <taxon>Eukaryota</taxon>
        <taxon>Fungi</taxon>
        <taxon>Dikarya</taxon>
        <taxon>Ascomycota</taxon>
        <taxon>Pezizomycotina</taxon>
        <taxon>Eurotiomycetes</taxon>
        <taxon>Chaetothyriomycetidae</taxon>
        <taxon>Chaetothyriales</taxon>
        <taxon>Herpotrichiellaceae</taxon>
        <taxon>Fonsecaea</taxon>
    </lineage>
</organism>
<evidence type="ECO:0000313" key="2">
    <source>
        <dbReference type="EMBL" id="KIY00910.1"/>
    </source>
</evidence>
<dbReference type="InterPro" id="IPR036282">
    <property type="entry name" value="Glutathione-S-Trfase_C_sf"/>
</dbReference>
<proteinExistence type="predicted"/>
<dbReference type="AlphaFoldDB" id="A0A0D2KCN5"/>
<dbReference type="CDD" id="cd00299">
    <property type="entry name" value="GST_C_family"/>
    <property type="match status" value="1"/>
</dbReference>
<dbReference type="Proteomes" id="UP000053411">
    <property type="component" value="Unassembled WGS sequence"/>
</dbReference>
<dbReference type="SUPFAM" id="SSF52833">
    <property type="entry name" value="Thioredoxin-like"/>
    <property type="match status" value="1"/>
</dbReference>
<dbReference type="PROSITE" id="PS50404">
    <property type="entry name" value="GST_NTER"/>
    <property type="match status" value="1"/>
</dbReference>
<dbReference type="OrthoDB" id="412788at2759"/>
<accession>A0A0D2KCN5</accession>
<dbReference type="VEuPathDB" id="FungiDB:Z520_03576"/>
<protein>
    <recommendedName>
        <fullName evidence="1">GST N-terminal domain-containing protein</fullName>
    </recommendedName>
</protein>
<dbReference type="GeneID" id="27709322"/>
<feature type="domain" description="GST N-terminal" evidence="1">
    <location>
        <begin position="3"/>
        <end position="97"/>
    </location>
</feature>
<sequence length="263" mass="29555">MEELYTLFYNDYSICSIMVRYTIALSRRMPGEKVSIEEKPINIQHGGQLTEYYLCEVNPRGTVPVLKGPSSSKVLKTPLSESVDITYFLAERFPSLCPPHLSQQIRRLLAELHDINYFSLTYTRKPQRASDMENSVLSLLSDPAISSRWREALKFKLDVVRATRAPALTKEAVAVQEAKASSFLSQIETLLAGSEGTGSPWIFGSEDPTALDAHVVPFAARLIDVGRQGMLPDRVRAYADRAFDAEPWKEVMQGRKTVYGTYL</sequence>
<gene>
    <name evidence="2" type="ORF">Z520_03576</name>
</gene>
<reference evidence="2 3" key="1">
    <citation type="submission" date="2015-01" db="EMBL/GenBank/DDBJ databases">
        <title>The Genome Sequence of Fonsecaea multimorphosa CBS 102226.</title>
        <authorList>
            <consortium name="The Broad Institute Genomics Platform"/>
            <person name="Cuomo C."/>
            <person name="de Hoog S."/>
            <person name="Gorbushina A."/>
            <person name="Stielow B."/>
            <person name="Teixiera M."/>
            <person name="Abouelleil A."/>
            <person name="Chapman S.B."/>
            <person name="Priest M."/>
            <person name="Young S.K."/>
            <person name="Wortman J."/>
            <person name="Nusbaum C."/>
            <person name="Birren B."/>
        </authorList>
    </citation>
    <scope>NUCLEOTIDE SEQUENCE [LARGE SCALE GENOMIC DNA]</scope>
    <source>
        <strain evidence="2 3">CBS 102226</strain>
    </source>
</reference>
<dbReference type="EMBL" id="KN848066">
    <property type="protein sequence ID" value="KIY00910.1"/>
    <property type="molecule type" value="Genomic_DNA"/>
</dbReference>
<dbReference type="Gene3D" id="3.40.30.10">
    <property type="entry name" value="Glutaredoxin"/>
    <property type="match status" value="1"/>
</dbReference>